<accession>A0ABQ0DTQ8</accession>
<dbReference type="InterPro" id="IPR009038">
    <property type="entry name" value="GOLD_dom"/>
</dbReference>
<name>A0ABQ0DTQ8_9EUKA</name>
<dbReference type="PANTHER" id="PTHR22811">
    <property type="entry name" value="TRANSMEMBRANE EMP24 DOMAIN-CONTAINING PROTEIN"/>
    <property type="match status" value="1"/>
</dbReference>
<evidence type="ECO:0000256" key="4">
    <source>
        <dbReference type="ARBA" id="ARBA00022729"/>
    </source>
</evidence>
<dbReference type="InterPro" id="IPR015720">
    <property type="entry name" value="Emp24-like"/>
</dbReference>
<evidence type="ECO:0000256" key="2">
    <source>
        <dbReference type="ARBA" id="ARBA00007104"/>
    </source>
</evidence>
<dbReference type="EMBL" id="BAAFRS010000224">
    <property type="protein sequence ID" value="GAB1224909.1"/>
    <property type="molecule type" value="Genomic_DNA"/>
</dbReference>
<organism evidence="11 12">
    <name type="scientific">Entamoeba nuttalli</name>
    <dbReference type="NCBI Taxonomy" id="412467"/>
    <lineage>
        <taxon>Eukaryota</taxon>
        <taxon>Amoebozoa</taxon>
        <taxon>Evosea</taxon>
        <taxon>Archamoebae</taxon>
        <taxon>Mastigamoebida</taxon>
        <taxon>Entamoebidae</taxon>
        <taxon>Entamoeba</taxon>
    </lineage>
</organism>
<dbReference type="EMBL" id="BAAFRS010000275">
    <property type="protein sequence ID" value="GAB1226117.1"/>
    <property type="molecule type" value="Genomic_DNA"/>
</dbReference>
<evidence type="ECO:0000256" key="8">
    <source>
        <dbReference type="SAM" id="Phobius"/>
    </source>
</evidence>
<evidence type="ECO:0000259" key="9">
    <source>
        <dbReference type="PROSITE" id="PS50866"/>
    </source>
</evidence>
<dbReference type="Proteomes" id="UP001628156">
    <property type="component" value="Unassembled WGS sequence"/>
</dbReference>
<keyword evidence="6 8" id="KW-0472">Membrane</keyword>
<evidence type="ECO:0000313" key="10">
    <source>
        <dbReference type="EMBL" id="GAB1224909.1"/>
    </source>
</evidence>
<comment type="similarity">
    <text evidence="2 7">Belongs to the EMP24/GP25L family.</text>
</comment>
<evidence type="ECO:0000313" key="11">
    <source>
        <dbReference type="EMBL" id="GAB1226117.1"/>
    </source>
</evidence>
<comment type="subcellular location">
    <subcellularLocation>
        <location evidence="1 7">Membrane</location>
        <topology evidence="1 7">Single-pass type I membrane protein</topology>
    </subcellularLocation>
</comment>
<keyword evidence="4" id="KW-0732">Signal</keyword>
<feature type="domain" description="GOLD" evidence="9">
    <location>
        <begin position="31"/>
        <end position="128"/>
    </location>
</feature>
<reference evidence="11" key="2">
    <citation type="submission" date="2024-08" db="EMBL/GenBank/DDBJ databases">
        <title>Draft genome assembly of Entamoeba nuttalli using a combination of long-read and short-read sequencing data.</title>
        <authorList>
            <person name="Tanaka M."/>
            <person name="Tachibana H."/>
        </authorList>
    </citation>
    <scope>NUCLEOTIDE SEQUENCE</scope>
    <source>
        <strain evidence="11">P19-061405</strain>
    </source>
</reference>
<gene>
    <name evidence="10" type="ORF">ENUP19_0224G0042</name>
    <name evidence="11" type="ORF">ENUP19_0275G0014</name>
</gene>
<evidence type="ECO:0000256" key="1">
    <source>
        <dbReference type="ARBA" id="ARBA00004479"/>
    </source>
</evidence>
<evidence type="ECO:0000313" key="12">
    <source>
        <dbReference type="Proteomes" id="UP001628156"/>
    </source>
</evidence>
<dbReference type="Pfam" id="PF01105">
    <property type="entry name" value="EMP24_GP25L"/>
    <property type="match status" value="1"/>
</dbReference>
<keyword evidence="5 8" id="KW-1133">Transmembrane helix</keyword>
<dbReference type="PROSITE" id="PS50866">
    <property type="entry name" value="GOLD"/>
    <property type="match status" value="1"/>
</dbReference>
<reference evidence="11 12" key="1">
    <citation type="journal article" date="2019" name="PLoS Negl. Trop. Dis.">
        <title>Whole genome sequencing of Entamoeba nuttalli reveals mammalian host-related molecular signatures and a novel octapeptide-repeat surface protein.</title>
        <authorList>
            <person name="Tanaka M."/>
            <person name="Makiuchi T."/>
            <person name="Komiyama T."/>
            <person name="Shiina T."/>
            <person name="Osaki K."/>
            <person name="Tachibana H."/>
        </authorList>
    </citation>
    <scope>NUCLEOTIDE SEQUENCE [LARGE SCALE GENOMIC DNA]</scope>
    <source>
        <strain evidence="11 12">P19-061405</strain>
    </source>
</reference>
<feature type="transmembrane region" description="Helical" evidence="8">
    <location>
        <begin position="186"/>
        <end position="203"/>
    </location>
</feature>
<protein>
    <recommendedName>
        <fullName evidence="9">GOLD domain-containing protein</fullName>
    </recommendedName>
</protein>
<dbReference type="SMART" id="SM01190">
    <property type="entry name" value="EMP24_GP25L"/>
    <property type="match status" value="1"/>
</dbReference>
<evidence type="ECO:0000256" key="5">
    <source>
        <dbReference type="ARBA" id="ARBA00022989"/>
    </source>
</evidence>
<keyword evidence="3 7" id="KW-0812">Transmembrane</keyword>
<evidence type="ECO:0000256" key="3">
    <source>
        <dbReference type="ARBA" id="ARBA00022692"/>
    </source>
</evidence>
<keyword evidence="12" id="KW-1185">Reference proteome</keyword>
<sequence>MLILFLLCLSFSFADETNEPEIYFKIIGKTPKCFSIDEPVGTLVHAHYKITTLNAGKYGKMHENIDLHYALHFPQELHREEEDAQIDEDGVVMFTTKEVGEYQICFYVSNAPRYDIEYKFTLNLEVGIEAIDYENLAKTEQLNSIEIQFTQQIDLVKALQDEIKFQQEKHDEFEAVTASTIFRVKLFAFIQIIIFALLAWWQYKNLKSFFRHIKVV</sequence>
<comment type="caution">
    <text evidence="11">The sequence shown here is derived from an EMBL/GenBank/DDBJ whole genome shotgun (WGS) entry which is preliminary data.</text>
</comment>
<evidence type="ECO:0000256" key="7">
    <source>
        <dbReference type="RuleBase" id="RU003827"/>
    </source>
</evidence>
<evidence type="ECO:0000256" key="6">
    <source>
        <dbReference type="ARBA" id="ARBA00023136"/>
    </source>
</evidence>
<proteinExistence type="inferred from homology"/>